<organism evidence="3 4">
    <name type="scientific">Leptospira hartskeerlii</name>
    <dbReference type="NCBI Taxonomy" id="2023177"/>
    <lineage>
        <taxon>Bacteria</taxon>
        <taxon>Pseudomonadati</taxon>
        <taxon>Spirochaetota</taxon>
        <taxon>Spirochaetia</taxon>
        <taxon>Leptospirales</taxon>
        <taxon>Leptospiraceae</taxon>
        <taxon>Leptospira</taxon>
    </lineage>
</organism>
<keyword evidence="3" id="KW-0808">Transferase</keyword>
<dbReference type="InterPro" id="IPR015422">
    <property type="entry name" value="PyrdxlP-dep_Trfase_small"/>
</dbReference>
<dbReference type="GO" id="GO:0030170">
    <property type="term" value="F:pyridoxal phosphate binding"/>
    <property type="evidence" value="ECO:0007669"/>
    <property type="project" value="TreeGrafter"/>
</dbReference>
<evidence type="ECO:0000313" key="3">
    <source>
        <dbReference type="EMBL" id="PJZ27502.1"/>
    </source>
</evidence>
<sequence>MSAETEVLEKSSRKKTDIEFHKPTLSREDLKTVLEALVEDHLSSGSVTHKFEKAFSSTFRTKQVISTNSLTAAYHLSLLALEIQPGDKIAISTFAPLAALDAIFLMQAQPLVVDMGKHSFHICPERLSSALEDESVKAVVVDHTFGSLADFSKYDFKNRPVIEDFSEAVGARTETFTPGKQGKISICGLSIEYLITTGNGALICTDDDSLAKKIRARKEGKDPYPRKEGQPRLDYDMIDYQAALGIEQLSNLGVILERKRKIAQVYLQSIQGSQVGSHFNDPNSETFNRFVIIAPGNYEQVERYFRSLQIGTRRTVAEPIHHILELSNSDFPNGERLYQRGHCIPIYPNLTKDNVQRISQAIRRIY</sequence>
<dbReference type="InterPro" id="IPR015421">
    <property type="entry name" value="PyrdxlP-dep_Trfase_major"/>
</dbReference>
<dbReference type="InterPro" id="IPR000653">
    <property type="entry name" value="DegT/StrS_aminotransferase"/>
</dbReference>
<dbReference type="GO" id="GO:0008483">
    <property type="term" value="F:transaminase activity"/>
    <property type="evidence" value="ECO:0007669"/>
    <property type="project" value="UniProtKB-KW"/>
</dbReference>
<dbReference type="Proteomes" id="UP000232196">
    <property type="component" value="Unassembled WGS sequence"/>
</dbReference>
<comment type="caution">
    <text evidence="3">The sequence shown here is derived from an EMBL/GenBank/DDBJ whole genome shotgun (WGS) entry which is preliminary data.</text>
</comment>
<keyword evidence="4" id="KW-1185">Reference proteome</keyword>
<dbReference type="InterPro" id="IPR015424">
    <property type="entry name" value="PyrdxlP-dep_Trfase"/>
</dbReference>
<reference evidence="3 4" key="1">
    <citation type="submission" date="2017-07" db="EMBL/GenBank/DDBJ databases">
        <title>Leptospira spp. isolated from tropical soils.</title>
        <authorList>
            <person name="Thibeaux R."/>
            <person name="Iraola G."/>
            <person name="Ferres I."/>
            <person name="Bierque E."/>
            <person name="Girault D."/>
            <person name="Soupe-Gilbert M.-E."/>
            <person name="Picardeau M."/>
            <person name="Goarant C."/>
        </authorList>
    </citation>
    <scope>NUCLEOTIDE SEQUENCE [LARGE SCALE GENOMIC DNA]</scope>
    <source>
        <strain evidence="3 4">MCA1-C-A1</strain>
    </source>
</reference>
<dbReference type="PIRSF" id="PIRSF000390">
    <property type="entry name" value="PLP_StrS"/>
    <property type="match status" value="1"/>
</dbReference>
<evidence type="ECO:0000256" key="1">
    <source>
        <dbReference type="ARBA" id="ARBA00037999"/>
    </source>
</evidence>
<keyword evidence="2" id="KW-0663">Pyridoxal phosphate</keyword>
<dbReference type="PANTHER" id="PTHR30244:SF34">
    <property type="entry name" value="DTDP-4-AMINO-4,6-DIDEOXYGALACTOSE TRANSAMINASE"/>
    <property type="match status" value="1"/>
</dbReference>
<comment type="similarity">
    <text evidence="1 2">Belongs to the DegT/DnrJ/EryC1 family.</text>
</comment>
<dbReference type="GO" id="GO:0000271">
    <property type="term" value="P:polysaccharide biosynthetic process"/>
    <property type="evidence" value="ECO:0007669"/>
    <property type="project" value="TreeGrafter"/>
</dbReference>
<accession>A0A2M9XIW2</accession>
<dbReference type="OrthoDB" id="335953at2"/>
<dbReference type="SUPFAM" id="SSF53383">
    <property type="entry name" value="PLP-dependent transferases"/>
    <property type="match status" value="1"/>
</dbReference>
<dbReference type="Pfam" id="PF01041">
    <property type="entry name" value="DegT_DnrJ_EryC1"/>
    <property type="match status" value="1"/>
</dbReference>
<dbReference type="Gene3D" id="3.90.1150.10">
    <property type="entry name" value="Aspartate Aminotransferase, domain 1"/>
    <property type="match status" value="1"/>
</dbReference>
<proteinExistence type="inferred from homology"/>
<keyword evidence="3" id="KW-0032">Aminotransferase</keyword>
<dbReference type="Gene3D" id="3.40.640.10">
    <property type="entry name" value="Type I PLP-dependent aspartate aminotransferase-like (Major domain)"/>
    <property type="match status" value="1"/>
</dbReference>
<dbReference type="PANTHER" id="PTHR30244">
    <property type="entry name" value="TRANSAMINASE"/>
    <property type="match status" value="1"/>
</dbReference>
<dbReference type="EMBL" id="NPDN01000001">
    <property type="protein sequence ID" value="PJZ27502.1"/>
    <property type="molecule type" value="Genomic_DNA"/>
</dbReference>
<evidence type="ECO:0000256" key="2">
    <source>
        <dbReference type="RuleBase" id="RU004508"/>
    </source>
</evidence>
<name>A0A2M9XIW2_9LEPT</name>
<evidence type="ECO:0000313" key="4">
    <source>
        <dbReference type="Proteomes" id="UP000232196"/>
    </source>
</evidence>
<gene>
    <name evidence="3" type="ORF">CH357_02840</name>
</gene>
<dbReference type="RefSeq" id="WP_100705236.1">
    <property type="nucleotide sequence ID" value="NZ_NPDL01000010.1"/>
</dbReference>
<protein>
    <submittedName>
        <fullName evidence="3">Pyridoxal phosphate-dependent aminotransferase</fullName>
    </submittedName>
</protein>
<dbReference type="AlphaFoldDB" id="A0A2M9XIW2"/>